<keyword evidence="3" id="KW-1185">Reference proteome</keyword>
<dbReference type="SUPFAM" id="SSF54695">
    <property type="entry name" value="POZ domain"/>
    <property type="match status" value="1"/>
</dbReference>
<comment type="caution">
    <text evidence="2">The sequence shown here is derived from an EMBL/GenBank/DDBJ whole genome shotgun (WGS) entry which is preliminary data.</text>
</comment>
<protein>
    <recommendedName>
        <fullName evidence="1">BTB domain-containing protein</fullName>
    </recommendedName>
</protein>
<dbReference type="Proteomes" id="UP001221413">
    <property type="component" value="Unassembled WGS sequence"/>
</dbReference>
<dbReference type="InterPro" id="IPR000210">
    <property type="entry name" value="BTB/POZ_dom"/>
</dbReference>
<dbReference type="PROSITE" id="PS50097">
    <property type="entry name" value="BTB"/>
    <property type="match status" value="1"/>
</dbReference>
<reference evidence="2" key="1">
    <citation type="submission" date="2023-01" db="EMBL/GenBank/DDBJ databases">
        <title>The chitinases involved in constricting ring structure development in the nematode-trapping fungus Drechslerella dactyloides.</title>
        <authorList>
            <person name="Wang R."/>
            <person name="Zhang L."/>
            <person name="Tang P."/>
            <person name="Li S."/>
            <person name="Liang L."/>
        </authorList>
    </citation>
    <scope>NUCLEOTIDE SEQUENCE</scope>
    <source>
        <strain evidence="2">YMF1.00031</strain>
    </source>
</reference>
<dbReference type="CDD" id="cd18186">
    <property type="entry name" value="BTB_POZ_ZBTB_KLHL-like"/>
    <property type="match status" value="1"/>
</dbReference>
<evidence type="ECO:0000313" key="3">
    <source>
        <dbReference type="Proteomes" id="UP001221413"/>
    </source>
</evidence>
<organism evidence="2 3">
    <name type="scientific">Drechslerella dactyloides</name>
    <name type="common">Nematode-trapping fungus</name>
    <name type="synonym">Arthrobotrys dactyloides</name>
    <dbReference type="NCBI Taxonomy" id="74499"/>
    <lineage>
        <taxon>Eukaryota</taxon>
        <taxon>Fungi</taxon>
        <taxon>Dikarya</taxon>
        <taxon>Ascomycota</taxon>
        <taxon>Pezizomycotina</taxon>
        <taxon>Orbiliomycetes</taxon>
        <taxon>Orbiliales</taxon>
        <taxon>Orbiliaceae</taxon>
        <taxon>Drechslerella</taxon>
    </lineage>
</organism>
<name>A0AAD6ISF9_DREDA</name>
<accession>A0AAD6ISF9</accession>
<gene>
    <name evidence="2" type="ORF">Dda_8637</name>
</gene>
<feature type="domain" description="BTB" evidence="1">
    <location>
        <begin position="56"/>
        <end position="148"/>
    </location>
</feature>
<dbReference type="AlphaFoldDB" id="A0AAD6ISF9"/>
<evidence type="ECO:0000313" key="2">
    <source>
        <dbReference type="EMBL" id="KAJ6256770.1"/>
    </source>
</evidence>
<dbReference type="Gene3D" id="3.30.710.10">
    <property type="entry name" value="Potassium Channel Kv1.1, Chain A"/>
    <property type="match status" value="1"/>
</dbReference>
<dbReference type="InterPro" id="IPR011333">
    <property type="entry name" value="SKP1/BTB/POZ_sf"/>
</dbReference>
<proteinExistence type="predicted"/>
<dbReference type="SMART" id="SM00225">
    <property type="entry name" value="BTB"/>
    <property type="match status" value="1"/>
</dbReference>
<evidence type="ECO:0000259" key="1">
    <source>
        <dbReference type="PROSITE" id="PS50097"/>
    </source>
</evidence>
<sequence>MTARAGNETAGGSFSRYAPEHQFSPILKPSLKSSTSILLASDSYRAYRLLGNAKYSDLKLIVGPDNNEFLVHRNIVCSASSYIDRWVTQQTEALRKATSAANQAAAMKPFQFGAPPEPVTTVPAQGILAIRLPNIQKKIMEHILHYMYGQGDELFQKLGMEKIEVYQCAHYLQMADLKNCILREYTRLFQEKEGIWNPQHIISVIGVVIELEYDGLNTGDYRFQKCSPAVRQMLNALLNFVELESIIYGEEFQYLLSDTRISRTLVMALLSRTWECHTCHTSKTPQQTIVSCSKCGEILAQFERLTRALGN</sequence>
<dbReference type="EMBL" id="JAQGDS010000012">
    <property type="protein sequence ID" value="KAJ6256770.1"/>
    <property type="molecule type" value="Genomic_DNA"/>
</dbReference>